<evidence type="ECO:0000313" key="2">
    <source>
        <dbReference type="Proteomes" id="UP000011648"/>
    </source>
</evidence>
<dbReference type="RefSeq" id="WP_006823950.1">
    <property type="nucleotide sequence ID" value="NZ_AOIL01000001.1"/>
</dbReference>
<name>M0AEH1_9EURY</name>
<accession>M0AEH1</accession>
<reference evidence="1 2" key="1">
    <citation type="journal article" date="2014" name="PLoS Genet.">
        <title>Phylogenetically driven sequencing of extremely halophilic archaea reveals strategies for static and dynamic osmo-response.</title>
        <authorList>
            <person name="Becker E.A."/>
            <person name="Seitzer P.M."/>
            <person name="Tritt A."/>
            <person name="Larsen D."/>
            <person name="Krusor M."/>
            <person name="Yao A.I."/>
            <person name="Wu D."/>
            <person name="Madern D."/>
            <person name="Eisen J.A."/>
            <person name="Darling A.E."/>
            <person name="Facciotti M.T."/>
        </authorList>
    </citation>
    <scope>NUCLEOTIDE SEQUENCE [LARGE SCALE GENOMIC DNA]</scope>
    <source>
        <strain evidence="1 2">DSM 12281</strain>
    </source>
</reference>
<gene>
    <name evidence="1" type="ORF">C484_00165</name>
</gene>
<evidence type="ECO:0000313" key="1">
    <source>
        <dbReference type="EMBL" id="ELY96801.1"/>
    </source>
</evidence>
<proteinExistence type="predicted"/>
<comment type="caution">
    <text evidence="1">The sequence shown here is derived from an EMBL/GenBank/DDBJ whole genome shotgun (WGS) entry which is preliminary data.</text>
</comment>
<dbReference type="PATRIC" id="fig|1230458.4.peg.30"/>
<dbReference type="Proteomes" id="UP000011648">
    <property type="component" value="Unassembled WGS sequence"/>
</dbReference>
<sequence>MGSSVLGASMIGLTQGVTQTAASSGSTTQNSGDYYNLVDEVPNRAYNLWKESYDDIREDVDATVVSADDYDGRNGDISDLIESASNNGEIIDLGSGTYEMHSSVDSTGSMVAIAGDGATIYAVGDQSEYSSSIIFPLGGEDRILMQGFNVDISEGPDLALITTYGAIQEEGFFEDISFFGQRTRTQDGGFNNTVAIDSASGVETLIHRLEMPDGGLEGDGEKDEAIGISVEGHEGYNVWKDCYAEQWESNGFYLDAGENVVWNCHAKDNARGNIRISDGDVVVGGTAEVTSERDSQLAQPFVHQDGEASVTGLEIIVDGDSWGNAAVQLRSDQIHCEFEKLVVHIRGGSELPVRIDSTVNGEGSATFRDCYIYDEGSQDHTFHVPWKNDGYCYLEEDVRVDSTMGDEFTIGSSGELHYEGEQYSNTTLSADDLGLESPLVDDGSLPSFYFDYENNEDGTEGWLDLGSDDDYSQPTNEAGILFQAKENIERIEARLSENTDRHQTAYLRDSAAEVVTQTDISNLSAGDSFVLAPADGINADNTYSVTVDADGDYWDRGEDSNPEYKYENESWEVTAGVYSSGQSTTQNVRYAVTEIRAGDGNLGTSISLPSPESRDSNSSFNGLYFNVQREVSGVRCTIADGENAPEGYSEAFCIDGWGEIISDVADVSDVGPGESFEIILDEPTDTDFGVGLRNPDGNYYRSRYESPEYPYTGDEIDVDAGVFDTGPSLTDTVLYNIEYVVPILPE</sequence>
<protein>
    <submittedName>
        <fullName evidence="1">Uncharacterized protein</fullName>
    </submittedName>
</protein>
<dbReference type="SUPFAM" id="SSF51126">
    <property type="entry name" value="Pectin lyase-like"/>
    <property type="match status" value="1"/>
</dbReference>
<dbReference type="AlphaFoldDB" id="M0AEH1"/>
<dbReference type="EMBL" id="AOIL01000001">
    <property type="protein sequence ID" value="ELY96801.1"/>
    <property type="molecule type" value="Genomic_DNA"/>
</dbReference>
<organism evidence="1 2">
    <name type="scientific">Natrialba taiwanensis DSM 12281</name>
    <dbReference type="NCBI Taxonomy" id="1230458"/>
    <lineage>
        <taxon>Archaea</taxon>
        <taxon>Methanobacteriati</taxon>
        <taxon>Methanobacteriota</taxon>
        <taxon>Stenosarchaea group</taxon>
        <taxon>Halobacteria</taxon>
        <taxon>Halobacteriales</taxon>
        <taxon>Natrialbaceae</taxon>
        <taxon>Natrialba</taxon>
    </lineage>
</organism>
<dbReference type="InterPro" id="IPR011050">
    <property type="entry name" value="Pectin_lyase_fold/virulence"/>
</dbReference>
<keyword evidence="2" id="KW-1185">Reference proteome</keyword>